<dbReference type="Proteomes" id="UP000182034">
    <property type="component" value="Unassembled WGS sequence"/>
</dbReference>
<dbReference type="Pfam" id="PF13585">
    <property type="entry name" value="CHU_C"/>
    <property type="match status" value="1"/>
</dbReference>
<accession>A0A1K2IBC5</accession>
<dbReference type="STRING" id="1612149.SAMN05216324_10126"/>
<dbReference type="InterPro" id="IPR026341">
    <property type="entry name" value="T9SS_type_B"/>
</dbReference>
<proteinExistence type="predicted"/>
<dbReference type="NCBIfam" id="TIGR04131">
    <property type="entry name" value="Bac_Flav_CTERM"/>
    <property type="match status" value="1"/>
</dbReference>
<dbReference type="InterPro" id="IPR011047">
    <property type="entry name" value="Quinoprotein_ADH-like_sf"/>
</dbReference>
<dbReference type="RefSeq" id="WP_072406027.1">
    <property type="nucleotide sequence ID" value="NZ_FPKW01000001.1"/>
</dbReference>
<sequence length="1108" mass="122815">MRKILFLFILFSGVFLFSQNLMWHFETRTTTNTTKHFVQYSATDSQGNIFVGGNYGTPFSIGVSNISFGSISLNSNSTEMGRAVVAKLDKNKNVLWVKEIKSDYVSYVTSLAVDKMDNLIISGAADGNNLKLNPNTNDIFAQNNYEGVGFITKWNNNGFFIFGNVYRYGSSFTSTIDENNDIVTLGRYANYNGSFTDFDPDPNVVHPLPAPNGSFLMKNASNGALSWAIPIHTAELNCVKVNKNNEIVVLGNYNGTLIINSSQYFPANIPQATNRFFLAKFSSAGTTQWLQHLAHGPSMNAVSNSKIAIDNDNNIYTANTFYEPQTFNFTNASVNLPTGGRNVIYKVNNNGQHVWNSVIKADDGYDFLTIGLNTDNTINFFVKYSDEIFKVINGNDGSEETVKRLDLFQNYIGYGSHSSRAYYLKFRNDGKLIYNKSDFSTYSLSQNIDYEGNIINAGNFDSFQDFNPDPDVKEIVAYQGYQNSFVQKFGKCYNGTPDGDKTQTFCSLTNPTIQDLYPKTSYTTWYNSPISTTPLAGNTPLQNNATYYASVQDESCPFNSKRLAVNVVIKTSPPQLVVNDFYFCSNVSQMTLNQLNINSNQNIHFYDINGNLLSNYAYIVSGATYFVAQYNNGCESEKTPFKVFSIQGTTPTANTNQSFCFINQPKISDIQVTGQNIKWYDAANNILPLTTPLVNGQTYYASQTINGCESNKIGIQITVNNTPKPTGNITQDFCASANPTLANLVVTGTSLIFYNAAGNVLPTTTPLVNGQTYFVTQILNGCESEKLAIAVTLSTNNVPAHDFTDTLCNSTTANTMTVNLHSYEDDIIANPNNYIFTYTDNTGNIITNPSGYVLSIGTTIIHVKVATTDGCFIIVRLNITLNPKPQIKLPDSIEFCKGKTVTLDAGNGFASYLWNTGATTQTITVSTPGIYFVKVTNNFGCEDIDTIEVKYSILAEIVSVNINNSTATVILSATGNYEYSLDNFIWQDSNIFNNLTIGEYKVYVRTKGGCIIGEKIFSIFNIPNAITPNGDGRNDKWKIVGLENYPGTEINLYDRRGLPVFKEIISKKPLEWDGKLNGTPLPTGNYWYTIKVSDGRVYTGWLLIKNRD</sequence>
<gene>
    <name evidence="1" type="ORF">SAMN05216324_10126</name>
</gene>
<reference evidence="2" key="1">
    <citation type="submission" date="2016-10" db="EMBL/GenBank/DDBJ databases">
        <authorList>
            <person name="Varghese N."/>
            <person name="Submissions S."/>
        </authorList>
    </citation>
    <scope>NUCLEOTIDE SEQUENCE [LARGE SCALE GENOMIC DNA]</scope>
    <source>
        <strain evidence="2">SUR2</strain>
    </source>
</reference>
<protein>
    <submittedName>
        <fullName evidence="1">Gliding motility-associated C-terminal domain-containing protein</fullName>
    </submittedName>
</protein>
<name>A0A1K2IBC5_9FLAO</name>
<dbReference type="EMBL" id="FPKW01000001">
    <property type="protein sequence ID" value="SFZ89689.1"/>
    <property type="molecule type" value="Genomic_DNA"/>
</dbReference>
<organism evidence="1 2">
    <name type="scientific">Chryseobacterium limigenitum</name>
    <dbReference type="NCBI Taxonomy" id="1612149"/>
    <lineage>
        <taxon>Bacteria</taxon>
        <taxon>Pseudomonadati</taxon>
        <taxon>Bacteroidota</taxon>
        <taxon>Flavobacteriia</taxon>
        <taxon>Flavobacteriales</taxon>
        <taxon>Weeksellaceae</taxon>
        <taxon>Chryseobacterium group</taxon>
        <taxon>Chryseobacterium</taxon>
    </lineage>
</organism>
<evidence type="ECO:0000313" key="1">
    <source>
        <dbReference type="EMBL" id="SFZ89689.1"/>
    </source>
</evidence>
<dbReference type="OrthoDB" id="1652165at2"/>
<keyword evidence="2" id="KW-1185">Reference proteome</keyword>
<evidence type="ECO:0000313" key="2">
    <source>
        <dbReference type="Proteomes" id="UP000182034"/>
    </source>
</evidence>
<dbReference type="AlphaFoldDB" id="A0A1K2IBC5"/>
<dbReference type="SUPFAM" id="SSF50998">
    <property type="entry name" value="Quinoprotein alcohol dehydrogenase-like"/>
    <property type="match status" value="1"/>
</dbReference>